<sequence>MRIVSATLAALLLLTGVAHATPSRGVTAKILAQWTAGDRDYVVREITVDPGGSTGWHHHDGTLYAVVKKGVLTRTMSDCTTNFVHHRGDTLIEEPAHVHIGRNLGTEPMVLEVLYVNPAGTPLSRDEPNPGCSFE</sequence>
<name>A0A0F0GVK9_LENAE</name>
<dbReference type="InterPro" id="IPR013096">
    <property type="entry name" value="Cupin_2"/>
</dbReference>
<reference evidence="3 4" key="1">
    <citation type="submission" date="2015-02" db="EMBL/GenBank/DDBJ databases">
        <authorList>
            <person name="Ju K.-S."/>
            <person name="Doroghazi J.R."/>
            <person name="Metcalf W."/>
        </authorList>
    </citation>
    <scope>NUCLEOTIDE SEQUENCE [LARGE SCALE GENOMIC DNA]</scope>
    <source>
        <strain evidence="3 4">NRRL B-16140</strain>
    </source>
</reference>
<dbReference type="EMBL" id="JYJG01000212">
    <property type="protein sequence ID" value="KJK45443.1"/>
    <property type="molecule type" value="Genomic_DNA"/>
</dbReference>
<dbReference type="STRING" id="68170.GCA_000974445_03737"/>
<dbReference type="PATRIC" id="fig|68170.10.peg.6523"/>
<comment type="caution">
    <text evidence="3">The sequence shown here is derived from an EMBL/GenBank/DDBJ whole genome shotgun (WGS) entry which is preliminary data.</text>
</comment>
<evidence type="ECO:0000313" key="3">
    <source>
        <dbReference type="EMBL" id="KJK45443.1"/>
    </source>
</evidence>
<accession>A0A0F0GVK9</accession>
<dbReference type="InterPro" id="IPR014710">
    <property type="entry name" value="RmlC-like_jellyroll"/>
</dbReference>
<feature type="domain" description="Cupin type-2" evidence="2">
    <location>
        <begin position="46"/>
        <end position="111"/>
    </location>
</feature>
<dbReference type="AlphaFoldDB" id="A0A0F0GVK9"/>
<gene>
    <name evidence="3" type="ORF">UK23_26290</name>
</gene>
<organism evidence="3 4">
    <name type="scientific">Lentzea aerocolonigenes</name>
    <name type="common">Lechevalieria aerocolonigenes</name>
    <name type="synonym">Saccharothrix aerocolonigenes</name>
    <dbReference type="NCBI Taxonomy" id="68170"/>
    <lineage>
        <taxon>Bacteria</taxon>
        <taxon>Bacillati</taxon>
        <taxon>Actinomycetota</taxon>
        <taxon>Actinomycetes</taxon>
        <taxon>Pseudonocardiales</taxon>
        <taxon>Pseudonocardiaceae</taxon>
        <taxon>Lentzea</taxon>
    </lineage>
</organism>
<dbReference type="RefSeq" id="WP_045314330.1">
    <property type="nucleotide sequence ID" value="NZ_JYJG01000212.1"/>
</dbReference>
<keyword evidence="4" id="KW-1185">Reference proteome</keyword>
<dbReference type="Pfam" id="PF07883">
    <property type="entry name" value="Cupin_2"/>
    <property type="match status" value="1"/>
</dbReference>
<keyword evidence="1" id="KW-0732">Signal</keyword>
<evidence type="ECO:0000259" key="2">
    <source>
        <dbReference type="Pfam" id="PF07883"/>
    </source>
</evidence>
<evidence type="ECO:0000313" key="4">
    <source>
        <dbReference type="Proteomes" id="UP000033393"/>
    </source>
</evidence>
<feature type="chain" id="PRO_5002441339" evidence="1">
    <location>
        <begin position="21"/>
        <end position="135"/>
    </location>
</feature>
<dbReference type="OrthoDB" id="129561at2"/>
<dbReference type="SUPFAM" id="SSF51182">
    <property type="entry name" value="RmlC-like cupins"/>
    <property type="match status" value="1"/>
</dbReference>
<dbReference type="Proteomes" id="UP000033393">
    <property type="component" value="Unassembled WGS sequence"/>
</dbReference>
<feature type="signal peptide" evidence="1">
    <location>
        <begin position="1"/>
        <end position="20"/>
    </location>
</feature>
<dbReference type="InterPro" id="IPR011051">
    <property type="entry name" value="RmlC_Cupin_sf"/>
</dbReference>
<proteinExistence type="predicted"/>
<protein>
    <submittedName>
        <fullName evidence="3">Cupin</fullName>
    </submittedName>
</protein>
<evidence type="ECO:0000256" key="1">
    <source>
        <dbReference type="SAM" id="SignalP"/>
    </source>
</evidence>
<dbReference type="Gene3D" id="2.60.120.10">
    <property type="entry name" value="Jelly Rolls"/>
    <property type="match status" value="1"/>
</dbReference>